<protein>
    <submittedName>
        <fullName evidence="1">Uncharacterized protein</fullName>
    </submittedName>
</protein>
<dbReference type="Proteomes" id="UP000017842">
    <property type="component" value="Unassembled WGS sequence"/>
</dbReference>
<reference evidence="1 2" key="1">
    <citation type="journal article" date="2013" name="Genome Announc.">
        <title>Draft Genome Sequence of the Methanotrophic Gammaproteobacterium Methyloglobulus morosus DSM 22980 Strain KoM1.</title>
        <authorList>
            <person name="Poehlein A."/>
            <person name="Deutzmann J.S."/>
            <person name="Daniel R."/>
            <person name="Simeonova D.D."/>
        </authorList>
    </citation>
    <scope>NUCLEOTIDE SEQUENCE [LARGE SCALE GENOMIC DNA]</scope>
    <source>
        <strain evidence="1 2">KoM1</strain>
    </source>
</reference>
<organism evidence="1 2">
    <name type="scientific">Methyloglobulus morosus KoM1</name>
    <dbReference type="NCBI Taxonomy" id="1116472"/>
    <lineage>
        <taxon>Bacteria</taxon>
        <taxon>Pseudomonadati</taxon>
        <taxon>Pseudomonadota</taxon>
        <taxon>Gammaproteobacteria</taxon>
        <taxon>Methylococcales</taxon>
        <taxon>Methylococcaceae</taxon>
        <taxon>Methyloglobulus</taxon>
    </lineage>
</organism>
<gene>
    <name evidence="1" type="ORF">MGMO_167c00240</name>
</gene>
<evidence type="ECO:0000313" key="2">
    <source>
        <dbReference type="Proteomes" id="UP000017842"/>
    </source>
</evidence>
<keyword evidence="2" id="KW-1185">Reference proteome</keyword>
<dbReference type="RefSeq" id="WP_023496410.1">
    <property type="nucleotide sequence ID" value="NZ_AYLO01000152.1"/>
</dbReference>
<comment type="caution">
    <text evidence="1">The sequence shown here is derived from an EMBL/GenBank/DDBJ whole genome shotgun (WGS) entry which is preliminary data.</text>
</comment>
<dbReference type="EMBL" id="AYLO01000152">
    <property type="protein sequence ID" value="ESS67403.1"/>
    <property type="molecule type" value="Genomic_DNA"/>
</dbReference>
<dbReference type="AlphaFoldDB" id="V5BS51"/>
<sequence length="62" mass="6825">MKVLAVYSELGSRRSSIGICVATSAQRTYGDCRRGSETLEKSFQICRDFALKPSVHDNANAE</sequence>
<proteinExistence type="predicted"/>
<accession>V5BS51</accession>
<name>V5BS51_9GAMM</name>
<evidence type="ECO:0000313" key="1">
    <source>
        <dbReference type="EMBL" id="ESS67403.1"/>
    </source>
</evidence>